<feature type="transmembrane region" description="Helical" evidence="10">
    <location>
        <begin position="57"/>
        <end position="76"/>
    </location>
</feature>
<comment type="caution">
    <text evidence="11">The sequence shown here is derived from an EMBL/GenBank/DDBJ whole genome shotgun (WGS) entry which is preliminary data.</text>
</comment>
<evidence type="ECO:0000256" key="6">
    <source>
        <dbReference type="ARBA" id="ARBA00022958"/>
    </source>
</evidence>
<name>A0A553V3T3_9DEIO</name>
<evidence type="ECO:0000256" key="8">
    <source>
        <dbReference type="ARBA" id="ARBA00023065"/>
    </source>
</evidence>
<keyword evidence="3" id="KW-1003">Cell membrane</keyword>
<feature type="transmembrane region" description="Helical" evidence="10">
    <location>
        <begin position="243"/>
        <end position="262"/>
    </location>
</feature>
<dbReference type="Pfam" id="PF02386">
    <property type="entry name" value="TrkH"/>
    <property type="match status" value="1"/>
</dbReference>
<proteinExistence type="predicted"/>
<keyword evidence="9 10" id="KW-0472">Membrane</keyword>
<organism evidence="11 12">
    <name type="scientific">Deinococcus detaillensis</name>
    <dbReference type="NCBI Taxonomy" id="2592048"/>
    <lineage>
        <taxon>Bacteria</taxon>
        <taxon>Thermotogati</taxon>
        <taxon>Deinococcota</taxon>
        <taxon>Deinococci</taxon>
        <taxon>Deinococcales</taxon>
        <taxon>Deinococcaceae</taxon>
        <taxon>Deinococcus</taxon>
    </lineage>
</organism>
<keyword evidence="6" id="KW-0630">Potassium</keyword>
<keyword evidence="7 10" id="KW-1133">Transmembrane helix</keyword>
<feature type="transmembrane region" description="Helical" evidence="10">
    <location>
        <begin position="299"/>
        <end position="318"/>
    </location>
</feature>
<comment type="subcellular location">
    <subcellularLocation>
        <location evidence="1">Cell membrane</location>
        <topology evidence="1">Multi-pass membrane protein</topology>
    </subcellularLocation>
</comment>
<dbReference type="InterPro" id="IPR004772">
    <property type="entry name" value="TrkH"/>
</dbReference>
<evidence type="ECO:0000256" key="2">
    <source>
        <dbReference type="ARBA" id="ARBA00022448"/>
    </source>
</evidence>
<gene>
    <name evidence="11" type="ORF">FNU79_04275</name>
</gene>
<dbReference type="GO" id="GO:0005886">
    <property type="term" value="C:plasma membrane"/>
    <property type="evidence" value="ECO:0007669"/>
    <property type="project" value="UniProtKB-SubCell"/>
</dbReference>
<dbReference type="RefSeq" id="WP_143719672.1">
    <property type="nucleotide sequence ID" value="NZ_VKDB01000003.1"/>
</dbReference>
<feature type="transmembrane region" description="Helical" evidence="10">
    <location>
        <begin position="364"/>
        <end position="384"/>
    </location>
</feature>
<evidence type="ECO:0000256" key="4">
    <source>
        <dbReference type="ARBA" id="ARBA00022538"/>
    </source>
</evidence>
<feature type="transmembrane region" description="Helical" evidence="10">
    <location>
        <begin position="423"/>
        <end position="443"/>
    </location>
</feature>
<evidence type="ECO:0000256" key="3">
    <source>
        <dbReference type="ARBA" id="ARBA00022475"/>
    </source>
</evidence>
<evidence type="ECO:0000256" key="7">
    <source>
        <dbReference type="ARBA" id="ARBA00022989"/>
    </source>
</evidence>
<dbReference type="InterPro" id="IPR003445">
    <property type="entry name" value="Cat_transpt"/>
</dbReference>
<feature type="transmembrane region" description="Helical" evidence="10">
    <location>
        <begin position="88"/>
        <end position="112"/>
    </location>
</feature>
<dbReference type="Proteomes" id="UP000316092">
    <property type="component" value="Unassembled WGS sequence"/>
</dbReference>
<keyword evidence="8" id="KW-0406">Ion transport</keyword>
<feature type="transmembrane region" description="Helical" evidence="10">
    <location>
        <begin position="203"/>
        <end position="223"/>
    </location>
</feature>
<reference evidence="11 12" key="1">
    <citation type="submission" date="2019-07" db="EMBL/GenBank/DDBJ databases">
        <title>Deinococcus detaillus sp. nov., isolated from humus soil in Antarctica.</title>
        <authorList>
            <person name="Zhang K."/>
        </authorList>
    </citation>
    <scope>NUCLEOTIDE SEQUENCE [LARGE SCALE GENOMIC DNA]</scope>
    <source>
        <strain evidence="11 12">H1</strain>
    </source>
</reference>
<evidence type="ECO:0000256" key="9">
    <source>
        <dbReference type="ARBA" id="ARBA00023136"/>
    </source>
</evidence>
<dbReference type="EMBL" id="VKDB01000003">
    <property type="protein sequence ID" value="TSA87119.1"/>
    <property type="molecule type" value="Genomic_DNA"/>
</dbReference>
<evidence type="ECO:0000256" key="5">
    <source>
        <dbReference type="ARBA" id="ARBA00022692"/>
    </source>
</evidence>
<evidence type="ECO:0000256" key="1">
    <source>
        <dbReference type="ARBA" id="ARBA00004651"/>
    </source>
</evidence>
<dbReference type="NCBIfam" id="TIGR00933">
    <property type="entry name" value="2a38"/>
    <property type="match status" value="1"/>
</dbReference>
<feature type="transmembrane region" description="Helical" evidence="10">
    <location>
        <begin position="27"/>
        <end position="45"/>
    </location>
</feature>
<dbReference type="OrthoDB" id="9810952at2"/>
<keyword evidence="5 10" id="KW-0812">Transmembrane</keyword>
<keyword evidence="12" id="KW-1185">Reference proteome</keyword>
<keyword evidence="2" id="KW-0813">Transport</keyword>
<accession>A0A553V3T3</accession>
<evidence type="ECO:0000313" key="12">
    <source>
        <dbReference type="Proteomes" id="UP000316092"/>
    </source>
</evidence>
<dbReference type="GO" id="GO:0015379">
    <property type="term" value="F:potassium:chloride symporter activity"/>
    <property type="evidence" value="ECO:0007669"/>
    <property type="project" value="InterPro"/>
</dbReference>
<evidence type="ECO:0000256" key="10">
    <source>
        <dbReference type="SAM" id="Phobius"/>
    </source>
</evidence>
<evidence type="ECO:0000313" key="11">
    <source>
        <dbReference type="EMBL" id="TSA87119.1"/>
    </source>
</evidence>
<feature type="transmembrane region" description="Helical" evidence="10">
    <location>
        <begin position="139"/>
        <end position="160"/>
    </location>
</feature>
<sequence length="463" mass="50255">MRRSPFSPSSRLRLNFFSFSKFTPPQLIALTFAVTIVVGALLLYSPLTHQSGHSLSLVQSFFMATSALCVTGLAVVDVGSTFNLFGQLVMLALIQIGGLGIITFGTLFAFLLGRRINFSERVRLAQQVSAFDTGGVVRLIRQIFIFTLSAEALGTLLLALRFVPKEGWGKGLYYSLFHAVSAYNNAGFSLYPDNLMGFAGDPLINFVIGGLIILGGMGFIVQINILGHWRSPRRERILVHSKIVLSVMAALLAVGMLSFLLFDWNNPRTLGPLPLGEKLLVSFFQGVTPRTAGFNTVDYSGISQPSLFITIILMFIGANPGSTGGGIKTSTFFVMMMAAISLVRGRSDLAVFGRRVDRATIVRAMTVGLLSLGLVNTGFLLLLIANNDNNLSFERLFFETVSAFGTAGLSMNTTTLLNSNQEMIVSALMYLGRIGPLTFAVAFGNRVKSEPVKYPPERDILIG</sequence>
<protein>
    <submittedName>
        <fullName evidence="11">Potassium transporter KtrB</fullName>
    </submittedName>
</protein>
<dbReference type="AlphaFoldDB" id="A0A553V3T3"/>
<dbReference type="PANTHER" id="PTHR32024">
    <property type="entry name" value="TRK SYSTEM POTASSIUM UPTAKE PROTEIN TRKG-RELATED"/>
    <property type="match status" value="1"/>
</dbReference>
<keyword evidence="4" id="KW-0633">Potassium transport</keyword>
<dbReference type="PANTHER" id="PTHR32024:SF1">
    <property type="entry name" value="KTR SYSTEM POTASSIUM UPTAKE PROTEIN B"/>
    <property type="match status" value="1"/>
</dbReference>